<dbReference type="Ensembl" id="ENSSFAT00005028914.1">
    <property type="protein sequence ID" value="ENSSFAP00005027856.1"/>
    <property type="gene ID" value="ENSSFAG00005014217.1"/>
</dbReference>
<evidence type="ECO:0000313" key="5">
    <source>
        <dbReference type="Proteomes" id="UP000472267"/>
    </source>
</evidence>
<feature type="chain" id="PRO_5025560180" description="Fibrinogen C-terminal domain-containing protein" evidence="2">
    <location>
        <begin position="39"/>
        <end position="276"/>
    </location>
</feature>
<dbReference type="PANTHER" id="PTHR19143">
    <property type="entry name" value="FIBRINOGEN/TENASCIN/ANGIOPOEITIN"/>
    <property type="match status" value="1"/>
</dbReference>
<dbReference type="PANTHER" id="PTHR19143:SF263">
    <property type="entry name" value="FIBRINOGEN-LIKE PROTEIN 1"/>
    <property type="match status" value="1"/>
</dbReference>
<dbReference type="NCBIfam" id="NF040941">
    <property type="entry name" value="GGGWT_bact"/>
    <property type="match status" value="1"/>
</dbReference>
<protein>
    <recommendedName>
        <fullName evidence="3">Fibrinogen C-terminal domain-containing protein</fullName>
    </recommendedName>
</protein>
<dbReference type="InterPro" id="IPR020837">
    <property type="entry name" value="Fibrinogen_CS"/>
</dbReference>
<dbReference type="GO" id="GO:0050776">
    <property type="term" value="P:regulation of immune response"/>
    <property type="evidence" value="ECO:0007669"/>
    <property type="project" value="TreeGrafter"/>
</dbReference>
<dbReference type="Pfam" id="PF00147">
    <property type="entry name" value="Fibrinogen_C"/>
    <property type="match status" value="1"/>
</dbReference>
<accession>A0A672HF48</accession>
<dbReference type="AlphaFoldDB" id="A0A672HF48"/>
<reference evidence="4" key="3">
    <citation type="submission" date="2025-09" db="UniProtKB">
        <authorList>
            <consortium name="Ensembl"/>
        </authorList>
    </citation>
    <scope>IDENTIFICATION</scope>
</reference>
<dbReference type="GO" id="GO:0005615">
    <property type="term" value="C:extracellular space"/>
    <property type="evidence" value="ECO:0007669"/>
    <property type="project" value="TreeGrafter"/>
</dbReference>
<evidence type="ECO:0000313" key="4">
    <source>
        <dbReference type="Ensembl" id="ENSSFAP00005027856.1"/>
    </source>
</evidence>
<evidence type="ECO:0000259" key="3">
    <source>
        <dbReference type="PROSITE" id="PS51406"/>
    </source>
</evidence>
<dbReference type="InterPro" id="IPR050373">
    <property type="entry name" value="Fibrinogen_C-term_domain"/>
</dbReference>
<gene>
    <name evidence="4" type="primary">LOC115404728</name>
</gene>
<feature type="signal peptide" evidence="2">
    <location>
        <begin position="1"/>
        <end position="38"/>
    </location>
</feature>
<reference evidence="4" key="1">
    <citation type="submission" date="2019-06" db="EMBL/GenBank/DDBJ databases">
        <authorList>
            <consortium name="Wellcome Sanger Institute Data Sharing"/>
        </authorList>
    </citation>
    <scope>NUCLEOTIDE SEQUENCE [LARGE SCALE GENOMIC DNA]</scope>
</reference>
<evidence type="ECO:0000256" key="1">
    <source>
        <dbReference type="ARBA" id="ARBA00023157"/>
    </source>
</evidence>
<dbReference type="OMA" id="HATRMMI"/>
<proteinExistence type="predicted"/>
<sequence>MFGRHQCSDQPVAAPQVRMKMLIGLCGLILVLLSSVTAQPQVNSGNCFLLLSSHTIKLLSKASRSGVYMIHPAASRIPFKVYCEMHPDGGWTVIQKRTGDKVSFERNWASYDHGFGHLTWDHWLGLRKIYWLTQSKRMTLRVDLWENQRNTAYAEYKKFNLGSPSTAYKLHVGRYSGTAGDAIRGANSDTSQNGFGFSTVDRDNDGCESCVSYYGNIVKKCGGFDGNGGGGGWWFSDCGSANLNGFHNIADAKRLHWNTWEGVSWIHATRMMIKSE</sequence>
<dbReference type="PROSITE" id="PS00514">
    <property type="entry name" value="FIBRINOGEN_C_1"/>
    <property type="match status" value="1"/>
</dbReference>
<dbReference type="InParanoid" id="A0A672HF48"/>
<name>A0A672HF48_SALFA</name>
<dbReference type="InterPro" id="IPR002181">
    <property type="entry name" value="Fibrinogen_a/b/g_C_dom"/>
</dbReference>
<dbReference type="CDD" id="cd00087">
    <property type="entry name" value="FReD"/>
    <property type="match status" value="1"/>
</dbReference>
<evidence type="ECO:0000256" key="2">
    <source>
        <dbReference type="SAM" id="SignalP"/>
    </source>
</evidence>
<dbReference type="InterPro" id="IPR036056">
    <property type="entry name" value="Fibrinogen-like_C"/>
</dbReference>
<dbReference type="Gene3D" id="3.90.215.10">
    <property type="entry name" value="Gamma Fibrinogen, chain A, domain 1"/>
    <property type="match status" value="1"/>
</dbReference>
<organism evidence="4 5">
    <name type="scientific">Salarias fasciatus</name>
    <name type="common">Jewelled blenny</name>
    <name type="synonym">Blennius fasciatus</name>
    <dbReference type="NCBI Taxonomy" id="181472"/>
    <lineage>
        <taxon>Eukaryota</taxon>
        <taxon>Metazoa</taxon>
        <taxon>Chordata</taxon>
        <taxon>Craniata</taxon>
        <taxon>Vertebrata</taxon>
        <taxon>Euteleostomi</taxon>
        <taxon>Actinopterygii</taxon>
        <taxon>Neopterygii</taxon>
        <taxon>Teleostei</taxon>
        <taxon>Neoteleostei</taxon>
        <taxon>Acanthomorphata</taxon>
        <taxon>Ovalentaria</taxon>
        <taxon>Blenniimorphae</taxon>
        <taxon>Blenniiformes</taxon>
        <taxon>Blennioidei</taxon>
        <taxon>Blenniidae</taxon>
        <taxon>Salariinae</taxon>
        <taxon>Salarias</taxon>
    </lineage>
</organism>
<feature type="domain" description="Fibrinogen C-terminal" evidence="3">
    <location>
        <begin position="38"/>
        <end position="276"/>
    </location>
</feature>
<dbReference type="SUPFAM" id="SSF56496">
    <property type="entry name" value="Fibrinogen C-terminal domain-like"/>
    <property type="match status" value="1"/>
</dbReference>
<dbReference type="InterPro" id="IPR014716">
    <property type="entry name" value="Fibrinogen_a/b/g_C_1"/>
</dbReference>
<keyword evidence="2" id="KW-0732">Signal</keyword>
<keyword evidence="5" id="KW-1185">Reference proteome</keyword>
<dbReference type="PROSITE" id="PS51406">
    <property type="entry name" value="FIBRINOGEN_C_2"/>
    <property type="match status" value="1"/>
</dbReference>
<dbReference type="SMART" id="SM00186">
    <property type="entry name" value="FBG"/>
    <property type="match status" value="1"/>
</dbReference>
<reference evidence="4" key="2">
    <citation type="submission" date="2025-08" db="UniProtKB">
        <authorList>
            <consortium name="Ensembl"/>
        </authorList>
    </citation>
    <scope>IDENTIFICATION</scope>
</reference>
<keyword evidence="1" id="KW-1015">Disulfide bond</keyword>
<dbReference type="GO" id="GO:0050868">
    <property type="term" value="P:negative regulation of T cell activation"/>
    <property type="evidence" value="ECO:0007669"/>
    <property type="project" value="TreeGrafter"/>
</dbReference>
<dbReference type="Proteomes" id="UP000472267">
    <property type="component" value="Chromosome 17"/>
</dbReference>